<comment type="caution">
    <text evidence="2">The sequence shown here is derived from an EMBL/GenBank/DDBJ whole genome shotgun (WGS) entry which is preliminary data.</text>
</comment>
<keyword evidence="3" id="KW-1185">Reference proteome</keyword>
<evidence type="ECO:0000256" key="1">
    <source>
        <dbReference type="SAM" id="Phobius"/>
    </source>
</evidence>
<dbReference type="HOGENOM" id="CLU_2534916_0_0_6"/>
<keyword evidence="1" id="KW-1133">Transmembrane helix</keyword>
<dbReference type="PATRIC" id="fig|1217656.3.peg.2191"/>
<evidence type="ECO:0000313" key="3">
    <source>
        <dbReference type="Proteomes" id="UP000013148"/>
    </source>
</evidence>
<dbReference type="EMBL" id="APPJ01000010">
    <property type="protein sequence ID" value="ENV17525.1"/>
    <property type="molecule type" value="Genomic_DNA"/>
</dbReference>
<accession>N8YE07</accession>
<proteinExistence type="predicted"/>
<feature type="transmembrane region" description="Helical" evidence="1">
    <location>
        <begin position="6"/>
        <end position="26"/>
    </location>
</feature>
<dbReference type="AlphaFoldDB" id="N8YE07"/>
<keyword evidence="1" id="KW-0472">Membrane</keyword>
<name>N8YE07_ACIGI</name>
<protein>
    <submittedName>
        <fullName evidence="2">Uncharacterized protein</fullName>
    </submittedName>
</protein>
<keyword evidence="1" id="KW-0812">Transmembrane</keyword>
<gene>
    <name evidence="2" type="ORF">F964_02243</name>
</gene>
<organism evidence="2 3">
    <name type="scientific">Acinetobacter guillouiae NIPH 991</name>
    <dbReference type="NCBI Taxonomy" id="1217656"/>
    <lineage>
        <taxon>Bacteria</taxon>
        <taxon>Pseudomonadati</taxon>
        <taxon>Pseudomonadota</taxon>
        <taxon>Gammaproteobacteria</taxon>
        <taxon>Moraxellales</taxon>
        <taxon>Moraxellaceae</taxon>
        <taxon>Acinetobacter</taxon>
    </lineage>
</organism>
<sequence length="83" mass="9614">MVKQIIHYKGLIFFAMLIAFGLGILLSKAELPLSQKGNIETECFGIHIPENLKYTQSRQYCRCFKSHLNYSNKSKIEKMCLDK</sequence>
<reference evidence="2 3" key="1">
    <citation type="submission" date="2013-02" db="EMBL/GenBank/DDBJ databases">
        <title>The Genome Sequence of Acinetobacter guillouiae NIPH 991.</title>
        <authorList>
            <consortium name="The Broad Institute Genome Sequencing Platform"/>
            <consortium name="The Broad Institute Genome Sequencing Center for Infectious Disease"/>
            <person name="Cerqueira G."/>
            <person name="Feldgarden M."/>
            <person name="Courvalin P."/>
            <person name="Perichon B."/>
            <person name="Grillot-Courvalin C."/>
            <person name="Clermont D."/>
            <person name="Rocha E."/>
            <person name="Yoon E.-J."/>
            <person name="Nemec A."/>
            <person name="Walker B."/>
            <person name="Young S.K."/>
            <person name="Zeng Q."/>
            <person name="Gargeya S."/>
            <person name="Fitzgerald M."/>
            <person name="Haas B."/>
            <person name="Abouelleil A."/>
            <person name="Alvarado L."/>
            <person name="Arachchi H.M."/>
            <person name="Berlin A.M."/>
            <person name="Chapman S.B."/>
            <person name="Dewar J."/>
            <person name="Goldberg J."/>
            <person name="Griggs A."/>
            <person name="Gujja S."/>
            <person name="Hansen M."/>
            <person name="Howarth C."/>
            <person name="Imamovic A."/>
            <person name="Larimer J."/>
            <person name="McCowan C."/>
            <person name="Murphy C."/>
            <person name="Neiman D."/>
            <person name="Pearson M."/>
            <person name="Priest M."/>
            <person name="Roberts A."/>
            <person name="Saif S."/>
            <person name="Shea T."/>
            <person name="Sisk P."/>
            <person name="Sykes S."/>
            <person name="Wortman J."/>
            <person name="Nusbaum C."/>
            <person name="Birren B."/>
        </authorList>
    </citation>
    <scope>NUCLEOTIDE SEQUENCE [LARGE SCALE GENOMIC DNA]</scope>
    <source>
        <strain evidence="2 3">NIPH 991</strain>
    </source>
</reference>
<evidence type="ECO:0000313" key="2">
    <source>
        <dbReference type="EMBL" id="ENV17525.1"/>
    </source>
</evidence>
<dbReference type="Proteomes" id="UP000013148">
    <property type="component" value="Unassembled WGS sequence"/>
</dbReference>